<gene>
    <name evidence="2" type="ORF">R1flu_021760</name>
</gene>
<organism evidence="2 3">
    <name type="scientific">Riccia fluitans</name>
    <dbReference type="NCBI Taxonomy" id="41844"/>
    <lineage>
        <taxon>Eukaryota</taxon>
        <taxon>Viridiplantae</taxon>
        <taxon>Streptophyta</taxon>
        <taxon>Embryophyta</taxon>
        <taxon>Marchantiophyta</taxon>
        <taxon>Marchantiopsida</taxon>
        <taxon>Marchantiidae</taxon>
        <taxon>Marchantiales</taxon>
        <taxon>Ricciaceae</taxon>
        <taxon>Riccia</taxon>
    </lineage>
</organism>
<dbReference type="AlphaFoldDB" id="A0ABD1ZRG5"/>
<comment type="caution">
    <text evidence="2">The sequence shown here is derived from an EMBL/GenBank/DDBJ whole genome shotgun (WGS) entry which is preliminary data.</text>
</comment>
<feature type="region of interest" description="Disordered" evidence="1">
    <location>
        <begin position="84"/>
        <end position="109"/>
    </location>
</feature>
<feature type="compositionally biased region" description="Low complexity" evidence="1">
    <location>
        <begin position="89"/>
        <end position="100"/>
    </location>
</feature>
<evidence type="ECO:0000256" key="1">
    <source>
        <dbReference type="SAM" id="MobiDB-lite"/>
    </source>
</evidence>
<feature type="compositionally biased region" description="Polar residues" evidence="1">
    <location>
        <begin position="14"/>
        <end position="24"/>
    </location>
</feature>
<evidence type="ECO:0000313" key="2">
    <source>
        <dbReference type="EMBL" id="KAL2653632.1"/>
    </source>
</evidence>
<accession>A0ABD1ZRG5</accession>
<feature type="region of interest" description="Disordered" evidence="1">
    <location>
        <begin position="1"/>
        <end position="24"/>
    </location>
</feature>
<reference evidence="2 3" key="1">
    <citation type="submission" date="2024-09" db="EMBL/GenBank/DDBJ databases">
        <title>Chromosome-scale assembly of Riccia fluitans.</title>
        <authorList>
            <person name="Paukszto L."/>
            <person name="Sawicki J."/>
            <person name="Karawczyk K."/>
            <person name="Piernik-Szablinska J."/>
            <person name="Szczecinska M."/>
            <person name="Mazdziarz M."/>
        </authorList>
    </citation>
    <scope>NUCLEOTIDE SEQUENCE [LARGE SCALE GENOMIC DNA]</scope>
    <source>
        <strain evidence="2">Rf_01</strain>
        <tissue evidence="2">Aerial parts of the thallus</tissue>
    </source>
</reference>
<protein>
    <submittedName>
        <fullName evidence="2">Uncharacterized protein</fullName>
    </submittedName>
</protein>
<dbReference type="Proteomes" id="UP001605036">
    <property type="component" value="Unassembled WGS sequence"/>
</dbReference>
<name>A0ABD1ZRG5_9MARC</name>
<proteinExistence type="predicted"/>
<sequence>MQTSAISEQEKQEATNQGSNYTSWSKKVSEVSRSLHLNATESLILGLMERPRNQSEASMRGFGERNAIAWAPFGSWVSVMSSNQKARKSPSLNSSTTLLPECGSPTGGVELFSPNSLEFLPN</sequence>
<keyword evidence="3" id="KW-1185">Reference proteome</keyword>
<evidence type="ECO:0000313" key="3">
    <source>
        <dbReference type="Proteomes" id="UP001605036"/>
    </source>
</evidence>
<dbReference type="EMBL" id="JBHFFA010000001">
    <property type="protein sequence ID" value="KAL2653632.1"/>
    <property type="molecule type" value="Genomic_DNA"/>
</dbReference>